<dbReference type="EMBL" id="MLFT02000004">
    <property type="protein sequence ID" value="PHT51441.1"/>
    <property type="molecule type" value="Genomic_DNA"/>
</dbReference>
<feature type="region of interest" description="Disordered" evidence="1">
    <location>
        <begin position="173"/>
        <end position="215"/>
    </location>
</feature>
<evidence type="ECO:0000313" key="2">
    <source>
        <dbReference type="EMBL" id="PHT51441.1"/>
    </source>
</evidence>
<accession>A0A2G2X1X7</accession>
<evidence type="ECO:0000256" key="1">
    <source>
        <dbReference type="SAM" id="MobiDB-lite"/>
    </source>
</evidence>
<keyword evidence="3" id="KW-1185">Reference proteome</keyword>
<organism evidence="2 3">
    <name type="scientific">Capsicum baccatum</name>
    <name type="common">Peruvian pepper</name>
    <dbReference type="NCBI Taxonomy" id="33114"/>
    <lineage>
        <taxon>Eukaryota</taxon>
        <taxon>Viridiplantae</taxon>
        <taxon>Streptophyta</taxon>
        <taxon>Embryophyta</taxon>
        <taxon>Tracheophyta</taxon>
        <taxon>Spermatophyta</taxon>
        <taxon>Magnoliopsida</taxon>
        <taxon>eudicotyledons</taxon>
        <taxon>Gunneridae</taxon>
        <taxon>Pentapetalae</taxon>
        <taxon>asterids</taxon>
        <taxon>lamiids</taxon>
        <taxon>Solanales</taxon>
        <taxon>Solanaceae</taxon>
        <taxon>Solanoideae</taxon>
        <taxon>Capsiceae</taxon>
        <taxon>Capsicum</taxon>
    </lineage>
</organism>
<reference evidence="3" key="2">
    <citation type="journal article" date="2017" name="J. Anim. Genet.">
        <title>Multiple reference genome sequences of hot pepper reveal the massive evolution of plant disease resistance genes by retroduplication.</title>
        <authorList>
            <person name="Kim S."/>
            <person name="Park J."/>
            <person name="Yeom S.-I."/>
            <person name="Kim Y.-M."/>
            <person name="Seo E."/>
            <person name="Kim K.-T."/>
            <person name="Kim M.-S."/>
            <person name="Lee J.M."/>
            <person name="Cheong K."/>
            <person name="Shin H.-S."/>
            <person name="Kim S.-B."/>
            <person name="Han K."/>
            <person name="Lee J."/>
            <person name="Park M."/>
            <person name="Lee H.-A."/>
            <person name="Lee H.-Y."/>
            <person name="Lee Y."/>
            <person name="Oh S."/>
            <person name="Lee J.H."/>
            <person name="Choi E."/>
            <person name="Choi E."/>
            <person name="Lee S.E."/>
            <person name="Jeon J."/>
            <person name="Kim H."/>
            <person name="Choi G."/>
            <person name="Song H."/>
            <person name="Lee J."/>
            <person name="Lee S.-C."/>
            <person name="Kwon J.-K."/>
            <person name="Lee H.-Y."/>
            <person name="Koo N."/>
            <person name="Hong Y."/>
            <person name="Kim R.W."/>
            <person name="Kang W.-H."/>
            <person name="Huh J.H."/>
            <person name="Kang B.-C."/>
            <person name="Yang T.-J."/>
            <person name="Lee Y.-H."/>
            <person name="Bennetzen J.L."/>
            <person name="Choi D."/>
        </authorList>
    </citation>
    <scope>NUCLEOTIDE SEQUENCE [LARGE SCALE GENOMIC DNA]</scope>
    <source>
        <strain evidence="3">cv. PBC81</strain>
    </source>
</reference>
<comment type="caution">
    <text evidence="2">The sequence shown here is derived from an EMBL/GenBank/DDBJ whole genome shotgun (WGS) entry which is preliminary data.</text>
</comment>
<evidence type="ECO:0000313" key="3">
    <source>
        <dbReference type="Proteomes" id="UP000224567"/>
    </source>
</evidence>
<name>A0A2G2X1X7_CAPBA</name>
<sequence>MVGLVVGSCFRIGIDGRMERLLEAPETTGGTKLSSASLGYFSRHSASLLRDWNNKTGQSVSEREGKQKKKKMGKSRACSCFKIVAFACGSISVDDDELPLMVMSKNSSDKRGWSFRKKSSRHRVLSNTVGSETPSGNKDCAETANANQQPQSNSTIPEKASVIQLVEEKSQFSTVEKSQVSADEKPPVLADEKPPVMADEKPQGLGRREAPCLRR</sequence>
<feature type="compositionally biased region" description="Basic and acidic residues" evidence="1">
    <location>
        <begin position="182"/>
        <end position="215"/>
    </location>
</feature>
<dbReference type="OrthoDB" id="1751157at2759"/>
<dbReference type="Proteomes" id="UP000224567">
    <property type="component" value="Unassembled WGS sequence"/>
</dbReference>
<gene>
    <name evidence="2" type="ORF">CQW23_11188</name>
</gene>
<protein>
    <submittedName>
        <fullName evidence="2">Uncharacterized protein</fullName>
    </submittedName>
</protein>
<dbReference type="AlphaFoldDB" id="A0A2G2X1X7"/>
<proteinExistence type="predicted"/>
<reference evidence="2 3" key="1">
    <citation type="journal article" date="2017" name="Genome Biol.">
        <title>New reference genome sequences of hot pepper reveal the massive evolution of plant disease-resistance genes by retroduplication.</title>
        <authorList>
            <person name="Kim S."/>
            <person name="Park J."/>
            <person name="Yeom S.I."/>
            <person name="Kim Y.M."/>
            <person name="Seo E."/>
            <person name="Kim K.T."/>
            <person name="Kim M.S."/>
            <person name="Lee J.M."/>
            <person name="Cheong K."/>
            <person name="Shin H.S."/>
            <person name="Kim S.B."/>
            <person name="Han K."/>
            <person name="Lee J."/>
            <person name="Park M."/>
            <person name="Lee H.A."/>
            <person name="Lee H.Y."/>
            <person name="Lee Y."/>
            <person name="Oh S."/>
            <person name="Lee J.H."/>
            <person name="Choi E."/>
            <person name="Choi E."/>
            <person name="Lee S.E."/>
            <person name="Jeon J."/>
            <person name="Kim H."/>
            <person name="Choi G."/>
            <person name="Song H."/>
            <person name="Lee J."/>
            <person name="Lee S.C."/>
            <person name="Kwon J.K."/>
            <person name="Lee H.Y."/>
            <person name="Koo N."/>
            <person name="Hong Y."/>
            <person name="Kim R.W."/>
            <person name="Kang W.H."/>
            <person name="Huh J.H."/>
            <person name="Kang B.C."/>
            <person name="Yang T.J."/>
            <person name="Lee Y.H."/>
            <person name="Bennetzen J.L."/>
            <person name="Choi D."/>
        </authorList>
    </citation>
    <scope>NUCLEOTIDE SEQUENCE [LARGE SCALE GENOMIC DNA]</scope>
    <source>
        <strain evidence="3">cv. PBC81</strain>
    </source>
</reference>